<reference evidence="14 15" key="1">
    <citation type="submission" date="2023-05" db="EMBL/GenBank/DDBJ databases">
        <title>Chelatococcus sp. nov., a moderately thermophilic bacterium isolated from hot spring microbial mat.</title>
        <authorList>
            <person name="Hu C.-J."/>
            <person name="Li W.-J."/>
        </authorList>
    </citation>
    <scope>NUCLEOTIDE SEQUENCE [LARGE SCALE GENOMIC DNA]</scope>
    <source>
        <strain evidence="14 15">SYSU G07232</strain>
    </source>
</reference>
<dbReference type="Pfam" id="PF00015">
    <property type="entry name" value="MCPsignal"/>
    <property type="match status" value="1"/>
</dbReference>
<accession>A0ABT7AJK0</accession>
<keyword evidence="3" id="KW-0488">Methylation</keyword>
<evidence type="ECO:0000313" key="15">
    <source>
        <dbReference type="Proteomes" id="UP001321492"/>
    </source>
</evidence>
<evidence type="ECO:0000256" key="9">
    <source>
        <dbReference type="SAM" id="Coils"/>
    </source>
</evidence>
<comment type="subcellular location">
    <subcellularLocation>
        <location evidence="1">Cell membrane</location>
        <topology evidence="1">Multi-pass membrane protein</topology>
    </subcellularLocation>
</comment>
<dbReference type="PANTHER" id="PTHR43531:SF14">
    <property type="entry name" value="METHYL-ACCEPTING CHEMOTAXIS PROTEIN I-RELATED"/>
    <property type="match status" value="1"/>
</dbReference>
<feature type="region of interest" description="Disordered" evidence="10">
    <location>
        <begin position="904"/>
        <end position="932"/>
    </location>
</feature>
<dbReference type="InterPro" id="IPR051310">
    <property type="entry name" value="MCP_chemotaxis"/>
</dbReference>
<dbReference type="Gene3D" id="1.10.287.950">
    <property type="entry name" value="Methyl-accepting chemotaxis protein"/>
    <property type="match status" value="1"/>
</dbReference>
<comment type="caution">
    <text evidence="14">The sequence shown here is derived from an EMBL/GenBank/DDBJ whole genome shotgun (WGS) entry which is preliminary data.</text>
</comment>
<dbReference type="InterPro" id="IPR004090">
    <property type="entry name" value="Chemotax_Me-accpt_rcpt"/>
</dbReference>
<evidence type="ECO:0000256" key="1">
    <source>
        <dbReference type="ARBA" id="ARBA00004651"/>
    </source>
</evidence>
<dbReference type="SMART" id="SM00283">
    <property type="entry name" value="MA"/>
    <property type="match status" value="1"/>
</dbReference>
<feature type="domain" description="HAMP" evidence="13">
    <location>
        <begin position="366"/>
        <end position="418"/>
    </location>
</feature>
<evidence type="ECO:0000256" key="7">
    <source>
        <dbReference type="ARBA" id="ARBA00029447"/>
    </source>
</evidence>
<evidence type="ECO:0000256" key="5">
    <source>
        <dbReference type="ARBA" id="ARBA00022989"/>
    </source>
</evidence>
<dbReference type="SMART" id="SM00304">
    <property type="entry name" value="HAMP"/>
    <property type="match status" value="3"/>
</dbReference>
<dbReference type="InterPro" id="IPR000014">
    <property type="entry name" value="PAS"/>
</dbReference>
<keyword evidence="15" id="KW-1185">Reference proteome</keyword>
<evidence type="ECO:0000256" key="3">
    <source>
        <dbReference type="ARBA" id="ARBA00022481"/>
    </source>
</evidence>
<evidence type="ECO:0000256" key="6">
    <source>
        <dbReference type="ARBA" id="ARBA00023136"/>
    </source>
</evidence>
<dbReference type="InterPro" id="IPR003660">
    <property type="entry name" value="HAMP_dom"/>
</dbReference>
<dbReference type="PROSITE" id="PS50111">
    <property type="entry name" value="CHEMOTAXIS_TRANSDUC_2"/>
    <property type="match status" value="1"/>
</dbReference>
<dbReference type="Pfam" id="PF02743">
    <property type="entry name" value="dCache_1"/>
    <property type="match status" value="1"/>
</dbReference>
<keyword evidence="6 11" id="KW-0472">Membrane</keyword>
<dbReference type="SUPFAM" id="SSF158472">
    <property type="entry name" value="HAMP domain-like"/>
    <property type="match status" value="1"/>
</dbReference>
<keyword evidence="5 11" id="KW-1133">Transmembrane helix</keyword>
<evidence type="ECO:0000259" key="12">
    <source>
        <dbReference type="PROSITE" id="PS50111"/>
    </source>
</evidence>
<dbReference type="Pfam" id="PF00672">
    <property type="entry name" value="HAMP"/>
    <property type="match status" value="1"/>
</dbReference>
<organism evidence="14 15">
    <name type="scientific">Chelatococcus albus</name>
    <dbReference type="NCBI Taxonomy" id="3047466"/>
    <lineage>
        <taxon>Bacteria</taxon>
        <taxon>Pseudomonadati</taxon>
        <taxon>Pseudomonadota</taxon>
        <taxon>Alphaproteobacteria</taxon>
        <taxon>Hyphomicrobiales</taxon>
        <taxon>Chelatococcaceae</taxon>
        <taxon>Chelatococcus</taxon>
    </lineage>
</organism>
<keyword evidence="9" id="KW-0175">Coiled coil</keyword>
<evidence type="ECO:0000256" key="8">
    <source>
        <dbReference type="PROSITE-ProRule" id="PRU00284"/>
    </source>
</evidence>
<feature type="transmembrane region" description="Helical" evidence="11">
    <location>
        <begin position="343"/>
        <end position="364"/>
    </location>
</feature>
<feature type="domain" description="HAMP" evidence="13">
    <location>
        <begin position="577"/>
        <end position="629"/>
    </location>
</feature>
<dbReference type="PRINTS" id="PR00260">
    <property type="entry name" value="CHEMTRNSDUCR"/>
</dbReference>
<evidence type="ECO:0000256" key="11">
    <source>
        <dbReference type="SAM" id="Phobius"/>
    </source>
</evidence>
<keyword evidence="8" id="KW-0807">Transducer</keyword>
<dbReference type="Gene3D" id="3.30.450.20">
    <property type="entry name" value="PAS domain"/>
    <property type="match status" value="1"/>
</dbReference>
<comment type="similarity">
    <text evidence="7">Belongs to the methyl-accepting chemotaxis (MCP) protein family.</text>
</comment>
<keyword evidence="2" id="KW-1003">Cell membrane</keyword>
<feature type="coiled-coil region" evidence="9">
    <location>
        <begin position="852"/>
        <end position="879"/>
    </location>
</feature>
<dbReference type="InterPro" id="IPR004089">
    <property type="entry name" value="MCPsignal_dom"/>
</dbReference>
<dbReference type="CDD" id="cd11386">
    <property type="entry name" value="MCP_signal"/>
    <property type="match status" value="1"/>
</dbReference>
<evidence type="ECO:0000259" key="13">
    <source>
        <dbReference type="PROSITE" id="PS50885"/>
    </source>
</evidence>
<dbReference type="Proteomes" id="UP001321492">
    <property type="component" value="Unassembled WGS sequence"/>
</dbReference>
<feature type="transmembrane region" description="Helical" evidence="11">
    <location>
        <begin position="15"/>
        <end position="38"/>
    </location>
</feature>
<dbReference type="EMBL" id="JASJEV010000010">
    <property type="protein sequence ID" value="MDJ1159542.1"/>
    <property type="molecule type" value="Genomic_DNA"/>
</dbReference>
<evidence type="ECO:0000256" key="2">
    <source>
        <dbReference type="ARBA" id="ARBA00022475"/>
    </source>
</evidence>
<dbReference type="PANTHER" id="PTHR43531">
    <property type="entry name" value="PROTEIN ICFG"/>
    <property type="match status" value="1"/>
</dbReference>
<dbReference type="Gene3D" id="6.10.340.10">
    <property type="match status" value="1"/>
</dbReference>
<dbReference type="Pfam" id="PF18947">
    <property type="entry name" value="HAMP_2"/>
    <property type="match status" value="1"/>
</dbReference>
<name>A0ABT7AJK0_9HYPH</name>
<evidence type="ECO:0000313" key="14">
    <source>
        <dbReference type="EMBL" id="MDJ1159542.1"/>
    </source>
</evidence>
<dbReference type="SUPFAM" id="SSF58104">
    <property type="entry name" value="Methyl-accepting chemotaxis protein (MCP) signaling domain"/>
    <property type="match status" value="1"/>
</dbReference>
<feature type="domain" description="Methyl-accepting transducer" evidence="12">
    <location>
        <begin position="634"/>
        <end position="863"/>
    </location>
</feature>
<dbReference type="PROSITE" id="PS50885">
    <property type="entry name" value="HAMP"/>
    <property type="match status" value="2"/>
</dbReference>
<dbReference type="RefSeq" id="WP_283741540.1">
    <property type="nucleotide sequence ID" value="NZ_JASJEV010000010.1"/>
</dbReference>
<evidence type="ECO:0000256" key="10">
    <source>
        <dbReference type="SAM" id="MobiDB-lite"/>
    </source>
</evidence>
<proteinExistence type="inferred from homology"/>
<keyword evidence="4 11" id="KW-0812">Transmembrane</keyword>
<evidence type="ECO:0000256" key="4">
    <source>
        <dbReference type="ARBA" id="ARBA00022692"/>
    </source>
</evidence>
<dbReference type="CDD" id="cd00130">
    <property type="entry name" value="PAS"/>
    <property type="match status" value="1"/>
</dbReference>
<dbReference type="InterPro" id="IPR033479">
    <property type="entry name" value="dCache_1"/>
</dbReference>
<protein>
    <submittedName>
        <fullName evidence="14">Methyl-accepting chemotaxis protein</fullName>
    </submittedName>
</protein>
<gene>
    <name evidence="14" type="ORF">QNA08_15000</name>
</gene>
<sequence length="932" mass="99770">MKSFLRKFSKLSFRIPLMIIGGAVVCAVAIGTTAFFVARQAMDAEVRNKLETVLTAQRTALQRYFDQVETDLRTFSDSPATRDALGSIAVAWNGLQDAGDILKSHYVDKNPSAAGERWKYKGDKDDSFYGIMHQKYHPYWINLKNKGFADVILLNDKGDVIYTVEKRSDFGGNVVNGPLAASNLARAFKAAKEAAAQAEIVFVDFDNYAPANQQPAAFLARAIRDDYGGTMGIIALQLSPDALNAIAVTRLGKTGQTFIVGPDRLIRSQLPLSKEPTFLRATAYDNEALKGALQGQSGMVEAAGAGGVPSVVGALPLQIHGLKWAIVGEQTIAELEKPIEEMAWLMFVIGTGILAGIGVLGWLAGRTIYKPILAIRDTVEKLARAENAELKGIERHDEIGELARAMKAIYDNGVEASRIKVALDGCRTTVMVTDPEHKIVYLNRSAQTLMNEAEQDFQTAIPGFSAKDIIGRSMDVFHRNAGQQRARVEQLSETYQARITVGARKMDISVSPIFAPDGKRLGAVLEWNDLTKELAAEAEVAEVVAASSAGDFSRRVPLDGKAGFTRNVAEGINRIGAMVEAATDDFADALAALAQGDLTRRITGDYHGRFADLKESLNTTLTRLSETVTTIQQTAREVSVSAAEINAGASDLAKRTEDQATSLEETAATTEELAASVKQSAENSRQATALGEEAKSVAERGGQIVAEAVTAMERIEKASTRISEIIGVIDDIAFQTNLLALNAAVEAARAGEAGKGFAVVASEVRALAQRSSQAAKDIKGLISNSSEQVADGVRLVQGAGDVLQQIVAAANRVAATVADISAAAAEQANGIDEMSQTVAHMDEMTQQNSALAEESAASANELQTQIERLRNLVAAFRTDEMQGEESFAAHTDAANLKSLAAAMASREPKPAARPAPRRVANSGARLDDWAEF</sequence>